<dbReference type="InterPro" id="IPR024047">
    <property type="entry name" value="MM3350-like_sf"/>
</dbReference>
<dbReference type="Pfam" id="PF07929">
    <property type="entry name" value="PRiA4_ORF3"/>
    <property type="match status" value="1"/>
</dbReference>
<dbReference type="InterPro" id="IPR012912">
    <property type="entry name" value="Plasmid_pRiA4b_Orf3-like"/>
</dbReference>
<dbReference type="RefSeq" id="WP_317904089.1">
    <property type="nucleotide sequence ID" value="NZ_JAIRBC010000080.1"/>
</dbReference>
<feature type="domain" description="Plasmid pRiA4b Orf3-like" evidence="1">
    <location>
        <begin position="3"/>
        <end position="192"/>
    </location>
</feature>
<protein>
    <submittedName>
        <fullName evidence="2">Plasmid pRiA4b ORF-3 family protein</fullName>
    </submittedName>
</protein>
<evidence type="ECO:0000313" key="2">
    <source>
        <dbReference type="EMBL" id="MCG2462955.1"/>
    </source>
</evidence>
<dbReference type="PANTHER" id="PTHR41878">
    <property type="entry name" value="LEXA REPRESSOR-RELATED"/>
    <property type="match status" value="1"/>
</dbReference>
<dbReference type="Proteomes" id="UP001200642">
    <property type="component" value="Unassembled WGS sequence"/>
</dbReference>
<dbReference type="Gene3D" id="3.10.290.30">
    <property type="entry name" value="MM3350-like"/>
    <property type="match status" value="1"/>
</dbReference>
<keyword evidence="3" id="KW-1185">Reference proteome</keyword>
<dbReference type="SUPFAM" id="SSF159941">
    <property type="entry name" value="MM3350-like"/>
    <property type="match status" value="1"/>
</dbReference>
<accession>A0AAE3EYR4</accession>
<evidence type="ECO:0000313" key="3">
    <source>
        <dbReference type="Proteomes" id="UP001200642"/>
    </source>
</evidence>
<evidence type="ECO:0000259" key="1">
    <source>
        <dbReference type="Pfam" id="PF07929"/>
    </source>
</evidence>
<dbReference type="PANTHER" id="PTHR41878:SF1">
    <property type="entry name" value="TNPR PROTEIN"/>
    <property type="match status" value="1"/>
</dbReference>
<name>A0AAE3EYR4_9FLAO</name>
<dbReference type="AlphaFoldDB" id="A0AAE3EYR4"/>
<sequence length="205" mass="24552">MAFIFKIKLDGSSKPPIWRKVKVSESFTFLELHCVIQGVFNWENIHLFQFSPQGWGSVPRLQENFESESDWDEAPFSDPETWPYGERYDSSKIKLEEYWHSLKQKMVYIYDFGDDWRHIVELVEVTDEKILNPFCMGGKAQAPVEDCGGIWGYYHMVEALNDSKHPEHKHWRDWMDFKKGQKWDENAFDLDEVQEQLRVFWETEE</sequence>
<proteinExistence type="predicted"/>
<organism evidence="2 3">
    <name type="scientific">Cerina litoralis</name>
    <dbReference type="NCBI Taxonomy" id="2874477"/>
    <lineage>
        <taxon>Bacteria</taxon>
        <taxon>Pseudomonadati</taxon>
        <taxon>Bacteroidota</taxon>
        <taxon>Flavobacteriia</taxon>
        <taxon>Flavobacteriales</taxon>
        <taxon>Flavobacteriaceae</taxon>
        <taxon>Cerina</taxon>
    </lineage>
</organism>
<dbReference type="EMBL" id="JAIRBC010000080">
    <property type="protein sequence ID" value="MCG2462955.1"/>
    <property type="molecule type" value="Genomic_DNA"/>
</dbReference>
<comment type="caution">
    <text evidence="2">The sequence shown here is derived from an EMBL/GenBank/DDBJ whole genome shotgun (WGS) entry which is preliminary data.</text>
</comment>
<gene>
    <name evidence="2" type="ORF">K8352_19510</name>
</gene>
<reference evidence="2" key="1">
    <citation type="submission" date="2023-02" db="EMBL/GenBank/DDBJ databases">
        <title>Genome of Flavobacteriaceae gen. nov. sp. strain F89.</title>
        <authorList>
            <person name="Wang Y."/>
        </authorList>
    </citation>
    <scope>NUCLEOTIDE SEQUENCE</scope>
    <source>
        <strain evidence="2">F89</strain>
    </source>
</reference>